<evidence type="ECO:0008006" key="4">
    <source>
        <dbReference type="Google" id="ProtNLM"/>
    </source>
</evidence>
<evidence type="ECO:0000256" key="1">
    <source>
        <dbReference type="SAM" id="Coils"/>
    </source>
</evidence>
<evidence type="ECO:0000313" key="3">
    <source>
        <dbReference type="Proteomes" id="UP001589609"/>
    </source>
</evidence>
<reference evidence="2 3" key="1">
    <citation type="submission" date="2024-09" db="EMBL/GenBank/DDBJ databases">
        <authorList>
            <person name="Sun Q."/>
            <person name="Mori K."/>
        </authorList>
    </citation>
    <scope>NUCLEOTIDE SEQUENCE [LARGE SCALE GENOMIC DNA]</scope>
    <source>
        <strain evidence="2 3">JCM 11201</strain>
    </source>
</reference>
<name>A0ABV5W9M1_9BACI</name>
<dbReference type="EMBL" id="JBHMAF010000009">
    <property type="protein sequence ID" value="MFB9757287.1"/>
    <property type="molecule type" value="Genomic_DNA"/>
</dbReference>
<dbReference type="Proteomes" id="UP001589609">
    <property type="component" value="Unassembled WGS sequence"/>
</dbReference>
<evidence type="ECO:0000313" key="2">
    <source>
        <dbReference type="EMBL" id="MFB9757287.1"/>
    </source>
</evidence>
<keyword evidence="1" id="KW-0175">Coiled coil</keyword>
<comment type="caution">
    <text evidence="2">The sequence shown here is derived from an EMBL/GenBank/DDBJ whole genome shotgun (WGS) entry which is preliminary data.</text>
</comment>
<feature type="coiled-coil region" evidence="1">
    <location>
        <begin position="32"/>
        <end position="59"/>
    </location>
</feature>
<keyword evidence="3" id="KW-1185">Reference proteome</keyword>
<gene>
    <name evidence="2" type="ORF">ACFFMS_01805</name>
</gene>
<accession>A0ABV5W9M1</accession>
<dbReference type="RefSeq" id="WP_379947593.1">
    <property type="nucleotide sequence ID" value="NZ_JBHMAF010000009.1"/>
</dbReference>
<proteinExistence type="predicted"/>
<protein>
    <recommendedName>
        <fullName evidence="4">Aspartyl-phosphate phosphatase Spo0E family protein</fullName>
    </recommendedName>
</protein>
<sequence>MLLADLKRKTKDELEDMLIERQDNLLFGYKMISRGEATEKELEETTRQLEHEISVIERSLKCRKR</sequence>
<organism evidence="2 3">
    <name type="scientific">Ectobacillus funiculus</name>
    <dbReference type="NCBI Taxonomy" id="137993"/>
    <lineage>
        <taxon>Bacteria</taxon>
        <taxon>Bacillati</taxon>
        <taxon>Bacillota</taxon>
        <taxon>Bacilli</taxon>
        <taxon>Bacillales</taxon>
        <taxon>Bacillaceae</taxon>
        <taxon>Ectobacillus</taxon>
    </lineage>
</organism>